<dbReference type="InterPro" id="IPR016024">
    <property type="entry name" value="ARM-type_fold"/>
</dbReference>
<protein>
    <recommendedName>
        <fullName evidence="7">DNA polymerase V</fullName>
    </recommendedName>
</protein>
<feature type="compositionally biased region" description="Acidic residues" evidence="4">
    <location>
        <begin position="846"/>
        <end position="858"/>
    </location>
</feature>
<proteinExistence type="inferred from homology"/>
<name>A0ABQ8F733_9FUNG</name>
<comment type="subcellular location">
    <subcellularLocation>
        <location evidence="1">Nucleus</location>
    </subcellularLocation>
</comment>
<dbReference type="SUPFAM" id="SSF48371">
    <property type="entry name" value="ARM repeat"/>
    <property type="match status" value="1"/>
</dbReference>
<accession>A0ABQ8F733</accession>
<comment type="caution">
    <text evidence="5">The sequence shown here is derived from an EMBL/GenBank/DDBJ whole genome shotgun (WGS) entry which is preliminary data.</text>
</comment>
<gene>
    <name evidence="5" type="ORF">BASA50_008469</name>
</gene>
<evidence type="ECO:0000313" key="6">
    <source>
        <dbReference type="Proteomes" id="UP001648503"/>
    </source>
</evidence>
<evidence type="ECO:0000256" key="4">
    <source>
        <dbReference type="SAM" id="MobiDB-lite"/>
    </source>
</evidence>
<feature type="compositionally biased region" description="Acidic residues" evidence="4">
    <location>
        <begin position="785"/>
        <end position="820"/>
    </location>
</feature>
<evidence type="ECO:0008006" key="7">
    <source>
        <dbReference type="Google" id="ProtNLM"/>
    </source>
</evidence>
<feature type="region of interest" description="Disordered" evidence="4">
    <location>
        <begin position="785"/>
        <end position="858"/>
    </location>
</feature>
<evidence type="ECO:0000256" key="3">
    <source>
        <dbReference type="ARBA" id="ARBA00023242"/>
    </source>
</evidence>
<dbReference type="Proteomes" id="UP001648503">
    <property type="component" value="Unassembled WGS sequence"/>
</dbReference>
<dbReference type="PANTHER" id="PTHR13213">
    <property type="entry name" value="MYB-BINDING PROTEIN 1A FAMILY MEMBER"/>
    <property type="match status" value="1"/>
</dbReference>
<keyword evidence="6" id="KW-1185">Reference proteome</keyword>
<dbReference type="InterPro" id="IPR007015">
    <property type="entry name" value="DNA_pol_V/MYBBP1A"/>
</dbReference>
<dbReference type="EMBL" id="JAFCIX010000395">
    <property type="protein sequence ID" value="KAH6591869.1"/>
    <property type="molecule type" value="Genomic_DNA"/>
</dbReference>
<sequence>MTNTTKTSKVMQTPNKAVSQSMQTPNKAVSQSMQTPQSQNHQNSTLVHYSLMTSLDASKRLESAQQLLTLLARFQGDVHNKIQQLPFDLDTACAPDVAYGLRRLLRGLPSSRDAARQGFAVALTELLSSLEMLDISFVVETLHTLTEANGTRSGQEEKELHLGRLFGYMAICKSGMLTRSSTTMENVLEMTSALLQCISSKSYLAEAAYQVLISMLKEIQTTPIAKAASDAMIRLVLSDGIKSAEDLWFIIEAQHCVQSFTSWSDVMGDWKHTKVVLHHKNKNSIVEILKNTTESESRVHSAWTAVIDRLVSDEASLTSKQLSIGELWSSLEETLFTTTHGRKYVGFQVFQIILQAASEKQIPLLFTPNFLRCLINNLSNKDNYLHKQAQQTAVLLSTVANEKPLTALPLMLQLLGKNGNLRFDSVTKTKTVENLLLALNTDQIESYLDFLASTFSDPASAMHSNSEELADPVRIDGLRRWILEQMAQLVRMGKICKEQSWLSLIAEFMVVHGFFRSTGKETKSKTTQMPESDISEETQQFCREKLISILNALSNISLTDSSNTEADPSTVRISKASLGKRLNGDTWIYYICELIRTLESNKHLTSIGRDALDEDAIEAISASYTLVETIRQRKTATPATDVQVLTELGGLELLQLHVLLNIYYEPEESTLLVKEIQDCYSRLYPIVVEPTKTASSKTKKRKAAEDTVKATIAESDSSELTPEPIEVLVDILIGFLAKPSVLLRSLSSDVFTVFCNRMTPKALSLIFDVLSAKGGVQGASELFETEDVDMDSVDEDDQDQSSSDSDDGDDEDENNDDDDNNAPVDEELRRKITETLGKAAVTTSDNSDDSDNEGMDDDEMQAFDDKLAEIFRQRKDIKQTKRDTKQSVMHFKLRVMDLLEVLVRVLPTSPLMVALCQSLTAIAYDTHGSHDERDLHSRAISIASNRVCKTKATPVVHTSEAIDALKEVHVRMASAPDVKFSKFCSAMSIYLVKVVHNSVADLDDSAAVDTCVASTTETVSSSQSRKRVKGSAKGDTKENMKPASSVASIQGVEAVCQVYISSFTDMITKKGTHVHPQAFHDLIARFPTTYASAVVVHMCTVLAAAEKTKTFPLIQSIGIIAMAIKQMRDIDAWMKEVSLEVGYGGRRTVFGFCGVIVATLENATAAPAEGPFAFSKDRVREVLRSVIAVLRRVKKSLGDVEFQTVCITERLSLAAQAFSVTAQFKDVKSVMQAVTELRTICSCAQAGAVKEE</sequence>
<evidence type="ECO:0000313" key="5">
    <source>
        <dbReference type="EMBL" id="KAH6591869.1"/>
    </source>
</evidence>
<dbReference type="PANTHER" id="PTHR13213:SF2">
    <property type="entry name" value="MYB-BINDING PROTEIN 1A"/>
    <property type="match status" value="1"/>
</dbReference>
<comment type="similarity">
    <text evidence="2">Belongs to the MYBBP1A family.</text>
</comment>
<organism evidence="5 6">
    <name type="scientific">Batrachochytrium salamandrivorans</name>
    <dbReference type="NCBI Taxonomy" id="1357716"/>
    <lineage>
        <taxon>Eukaryota</taxon>
        <taxon>Fungi</taxon>
        <taxon>Fungi incertae sedis</taxon>
        <taxon>Chytridiomycota</taxon>
        <taxon>Chytridiomycota incertae sedis</taxon>
        <taxon>Chytridiomycetes</taxon>
        <taxon>Rhizophydiales</taxon>
        <taxon>Rhizophydiales incertae sedis</taxon>
        <taxon>Batrachochytrium</taxon>
    </lineage>
</organism>
<feature type="region of interest" description="Disordered" evidence="4">
    <location>
        <begin position="1"/>
        <end position="39"/>
    </location>
</feature>
<evidence type="ECO:0000256" key="1">
    <source>
        <dbReference type="ARBA" id="ARBA00004123"/>
    </source>
</evidence>
<reference evidence="5 6" key="1">
    <citation type="submission" date="2021-02" db="EMBL/GenBank/DDBJ databases">
        <title>Variation within the Batrachochytrium salamandrivorans European outbreak.</title>
        <authorList>
            <person name="Kelly M."/>
            <person name="Pasmans F."/>
            <person name="Shea T.P."/>
            <person name="Munoz J.F."/>
            <person name="Carranza S."/>
            <person name="Cuomo C.A."/>
            <person name="Martel A."/>
        </authorList>
    </citation>
    <scope>NUCLEOTIDE SEQUENCE [LARGE SCALE GENOMIC DNA]</scope>
    <source>
        <strain evidence="5 6">AMFP18/2</strain>
    </source>
</reference>
<dbReference type="Pfam" id="PF04931">
    <property type="entry name" value="DNA_pol_phi"/>
    <property type="match status" value="1"/>
</dbReference>
<keyword evidence="3" id="KW-0539">Nucleus</keyword>
<evidence type="ECO:0000256" key="2">
    <source>
        <dbReference type="ARBA" id="ARBA00006809"/>
    </source>
</evidence>